<evidence type="ECO:0000256" key="1">
    <source>
        <dbReference type="ARBA" id="ARBA00004141"/>
    </source>
</evidence>
<keyword evidence="5" id="KW-0864">Zinc transport</keyword>
<evidence type="ECO:0000256" key="9">
    <source>
        <dbReference type="SAM" id="MobiDB-lite"/>
    </source>
</evidence>
<feature type="region of interest" description="Disordered" evidence="9">
    <location>
        <begin position="1"/>
        <end position="46"/>
    </location>
</feature>
<dbReference type="PANTHER" id="PTHR11562">
    <property type="entry name" value="CATION EFFLUX PROTEIN/ ZINC TRANSPORTER"/>
    <property type="match status" value="1"/>
</dbReference>
<evidence type="ECO:0000259" key="12">
    <source>
        <dbReference type="Pfam" id="PF16916"/>
    </source>
</evidence>
<keyword evidence="6 10" id="KW-1133">Transmembrane helix</keyword>
<dbReference type="GO" id="GO:0005385">
    <property type="term" value="F:zinc ion transmembrane transporter activity"/>
    <property type="evidence" value="ECO:0007669"/>
    <property type="project" value="TreeGrafter"/>
</dbReference>
<evidence type="ECO:0000256" key="2">
    <source>
        <dbReference type="ARBA" id="ARBA00008873"/>
    </source>
</evidence>
<evidence type="ECO:0000256" key="5">
    <source>
        <dbReference type="ARBA" id="ARBA00022906"/>
    </source>
</evidence>
<dbReference type="GO" id="GO:0010043">
    <property type="term" value="P:response to zinc ion"/>
    <property type="evidence" value="ECO:0007669"/>
    <property type="project" value="TreeGrafter"/>
</dbReference>
<feature type="transmembrane region" description="Helical" evidence="10">
    <location>
        <begin position="103"/>
        <end position="123"/>
    </location>
</feature>
<dbReference type="InterPro" id="IPR002524">
    <property type="entry name" value="Cation_efflux"/>
</dbReference>
<dbReference type="Proteomes" id="UP000050741">
    <property type="component" value="Unassembled WGS sequence"/>
</dbReference>
<feature type="domain" description="Cation efflux protein cytoplasmic" evidence="12">
    <location>
        <begin position="336"/>
        <end position="393"/>
    </location>
</feature>
<dbReference type="Pfam" id="PF16916">
    <property type="entry name" value="ZT_dimer"/>
    <property type="match status" value="1"/>
</dbReference>
<dbReference type="SUPFAM" id="SSF161111">
    <property type="entry name" value="Cation efflux protein transmembrane domain-like"/>
    <property type="match status" value="1"/>
</dbReference>
<dbReference type="WBParaSite" id="GPLIN_000380200">
    <property type="protein sequence ID" value="GPLIN_000380200"/>
    <property type="gene ID" value="GPLIN_000380200"/>
</dbReference>
<feature type="transmembrane region" description="Helical" evidence="10">
    <location>
        <begin position="143"/>
        <end position="162"/>
    </location>
</feature>
<evidence type="ECO:0000256" key="10">
    <source>
        <dbReference type="SAM" id="Phobius"/>
    </source>
</evidence>
<reference evidence="13" key="1">
    <citation type="submission" date="2013-12" db="EMBL/GenBank/DDBJ databases">
        <authorList>
            <person name="Aslett M."/>
        </authorList>
    </citation>
    <scope>NUCLEOTIDE SEQUENCE [LARGE SCALE GENOMIC DNA]</scope>
    <source>
        <strain evidence="13">Lindley</strain>
    </source>
</reference>
<feature type="region of interest" description="Disordered" evidence="9">
    <location>
        <begin position="239"/>
        <end position="259"/>
    </location>
</feature>
<evidence type="ECO:0000256" key="4">
    <source>
        <dbReference type="ARBA" id="ARBA00022692"/>
    </source>
</evidence>
<reference evidence="13" key="2">
    <citation type="submission" date="2014-05" db="EMBL/GenBank/DDBJ databases">
        <title>The genome and life-stage specific transcriptomes of Globodera pallida elucidate key aspects of plant parasitism by a cyst nematode.</title>
        <authorList>
            <person name="Cotton J.A."/>
            <person name="Lilley C.J."/>
            <person name="Jones L.M."/>
            <person name="Kikuchi T."/>
            <person name="Reid A.J."/>
            <person name="Thorpe P."/>
            <person name="Tsai I.J."/>
            <person name="Beasley H."/>
            <person name="Blok V."/>
            <person name="Cock P.J.A."/>
            <person name="Van den Akker S.E."/>
            <person name="Holroyd N."/>
            <person name="Hunt M."/>
            <person name="Mantelin S."/>
            <person name="Naghra H."/>
            <person name="Pain A."/>
            <person name="Palomares-Rius J.E."/>
            <person name="Zarowiecki M."/>
            <person name="Berriman M."/>
            <person name="Jones J.T."/>
            <person name="Urwin P.E."/>
        </authorList>
    </citation>
    <scope>NUCLEOTIDE SEQUENCE [LARGE SCALE GENOMIC DNA]</scope>
    <source>
        <strain evidence="13">Lindley</strain>
    </source>
</reference>
<feature type="transmembrane region" description="Helical" evidence="10">
    <location>
        <begin position="298"/>
        <end position="319"/>
    </location>
</feature>
<proteinExistence type="inferred from homology"/>
<evidence type="ECO:0000313" key="14">
    <source>
        <dbReference type="WBParaSite" id="GPLIN_000380200"/>
    </source>
</evidence>
<keyword evidence="8 10" id="KW-0472">Membrane</keyword>
<keyword evidence="5" id="KW-0862">Zinc</keyword>
<keyword evidence="3" id="KW-0813">Transport</keyword>
<sequence>MVGGERQRLINDAEHPNSSQQLPGGQNGYGATVSGTGSSNSSSDGFHCHADGDRRPMLLANDAHGQQRARTVLWLAVGVCFVFMICEVIGGALANSLAIITDAAHLLTDLASMLISLFSLYIASRPASQRMSFGWHRAEVVGAFISVVMIWVLTGILMYLALERMIVSNYNIQAGIMAITAAIGVGVNLIMALLLYLGGHSHSHSHHHGKDTHSQRQNGGSGRRGYEFIGESAEAETEAADTVERQQRHAGTQADPHGKSHTNMNVRAAFIHVLGDLIQSVGVLFAGLLIYWKPNWAILDPICTLLFSAIVLSTTIYIIRDALVVHQTSIFVMFLVKKVHDLRIWALTMDKIAISVHLEVEFAADSQQILKATTLMLRRDFNVHESTIQIEGYQPETANCGQCVIPPK</sequence>
<name>A0A183BT66_GLOPA</name>
<feature type="transmembrane region" description="Helical" evidence="10">
    <location>
        <begin position="174"/>
        <end position="197"/>
    </location>
</feature>
<dbReference type="NCBIfam" id="TIGR01297">
    <property type="entry name" value="CDF"/>
    <property type="match status" value="1"/>
</dbReference>
<dbReference type="Pfam" id="PF01545">
    <property type="entry name" value="Cation_efflux"/>
    <property type="match status" value="1"/>
</dbReference>
<evidence type="ECO:0000313" key="13">
    <source>
        <dbReference type="Proteomes" id="UP000050741"/>
    </source>
</evidence>
<reference evidence="14" key="3">
    <citation type="submission" date="2016-06" db="UniProtKB">
        <authorList>
            <consortium name="WormBaseParasite"/>
        </authorList>
    </citation>
    <scope>IDENTIFICATION</scope>
</reference>
<feature type="transmembrane region" description="Helical" evidence="10">
    <location>
        <begin position="269"/>
        <end position="292"/>
    </location>
</feature>
<dbReference type="GO" id="GO:0005886">
    <property type="term" value="C:plasma membrane"/>
    <property type="evidence" value="ECO:0007669"/>
    <property type="project" value="TreeGrafter"/>
</dbReference>
<dbReference type="PANTHER" id="PTHR11562:SF17">
    <property type="entry name" value="RE54080P-RELATED"/>
    <property type="match status" value="1"/>
</dbReference>
<evidence type="ECO:0000256" key="7">
    <source>
        <dbReference type="ARBA" id="ARBA00023065"/>
    </source>
</evidence>
<evidence type="ECO:0000259" key="11">
    <source>
        <dbReference type="Pfam" id="PF01545"/>
    </source>
</evidence>
<dbReference type="InterPro" id="IPR058533">
    <property type="entry name" value="Cation_efflux_TM"/>
</dbReference>
<keyword evidence="4 10" id="KW-0812">Transmembrane</keyword>
<feature type="compositionally biased region" description="Low complexity" evidence="9">
    <location>
        <begin position="34"/>
        <end position="45"/>
    </location>
</feature>
<dbReference type="InterPro" id="IPR050681">
    <property type="entry name" value="CDF/SLC30A"/>
</dbReference>
<keyword evidence="13" id="KW-1185">Reference proteome</keyword>
<feature type="transmembrane region" description="Helical" evidence="10">
    <location>
        <begin position="72"/>
        <end position="97"/>
    </location>
</feature>
<feature type="compositionally biased region" description="Basic and acidic residues" evidence="9">
    <location>
        <begin position="1"/>
        <end position="15"/>
    </location>
</feature>
<dbReference type="InterPro" id="IPR027469">
    <property type="entry name" value="Cation_efflux_TMD_sf"/>
</dbReference>
<accession>A0A183BT66</accession>
<dbReference type="Gene3D" id="1.20.1510.10">
    <property type="entry name" value="Cation efflux protein transmembrane domain"/>
    <property type="match status" value="1"/>
</dbReference>
<evidence type="ECO:0000256" key="8">
    <source>
        <dbReference type="ARBA" id="ARBA00023136"/>
    </source>
</evidence>
<evidence type="ECO:0000256" key="6">
    <source>
        <dbReference type="ARBA" id="ARBA00022989"/>
    </source>
</evidence>
<organism evidence="13 14">
    <name type="scientific">Globodera pallida</name>
    <name type="common">Potato cyst nematode worm</name>
    <name type="synonym">Heterodera pallida</name>
    <dbReference type="NCBI Taxonomy" id="36090"/>
    <lineage>
        <taxon>Eukaryota</taxon>
        <taxon>Metazoa</taxon>
        <taxon>Ecdysozoa</taxon>
        <taxon>Nematoda</taxon>
        <taxon>Chromadorea</taxon>
        <taxon>Rhabditida</taxon>
        <taxon>Tylenchina</taxon>
        <taxon>Tylenchomorpha</taxon>
        <taxon>Tylenchoidea</taxon>
        <taxon>Heteroderidae</taxon>
        <taxon>Heteroderinae</taxon>
        <taxon>Globodera</taxon>
    </lineage>
</organism>
<comment type="similarity">
    <text evidence="2">Belongs to the cation diffusion facilitator (CDF) transporter (TC 2.A.4) family. SLC30A subfamily.</text>
</comment>
<protein>
    <submittedName>
        <fullName evidence="14">Zinc transporter 2</fullName>
    </submittedName>
</protein>
<keyword evidence="7" id="KW-0406">Ion transport</keyword>
<comment type="subcellular location">
    <subcellularLocation>
        <location evidence="1">Membrane</location>
        <topology evidence="1">Multi-pass membrane protein</topology>
    </subcellularLocation>
</comment>
<evidence type="ECO:0000256" key="3">
    <source>
        <dbReference type="ARBA" id="ARBA00022448"/>
    </source>
</evidence>
<feature type="domain" description="Cation efflux protein transmembrane" evidence="11">
    <location>
        <begin position="73"/>
        <end position="323"/>
    </location>
</feature>
<dbReference type="AlphaFoldDB" id="A0A183BT66"/>
<dbReference type="InterPro" id="IPR027470">
    <property type="entry name" value="Cation_efflux_CTD"/>
</dbReference>